<dbReference type="Proteomes" id="UP000245431">
    <property type="component" value="Chromosome PVE_r1"/>
</dbReference>
<dbReference type="AlphaFoldDB" id="A0A1D3JZ76"/>
<organism evidence="11 12">
    <name type="scientific">Pseudomonas veronii 1YdBTEX2</name>
    <dbReference type="NCBI Taxonomy" id="1295141"/>
    <lineage>
        <taxon>Bacteria</taxon>
        <taxon>Pseudomonadati</taxon>
        <taxon>Pseudomonadota</taxon>
        <taxon>Gammaproteobacteria</taxon>
        <taxon>Pseudomonadales</taxon>
        <taxon>Pseudomonadaceae</taxon>
        <taxon>Pseudomonas</taxon>
    </lineage>
</organism>
<dbReference type="PANTHER" id="PTHR45765">
    <property type="entry name" value="METHIONINE--TRNA LIGASE"/>
    <property type="match status" value="1"/>
</dbReference>
<comment type="similarity">
    <text evidence="1">Belongs to the class-I aminoacyl-tRNA synthetase family. MetG type 1 subfamily.</text>
</comment>
<evidence type="ECO:0000256" key="9">
    <source>
        <dbReference type="RuleBase" id="RU363039"/>
    </source>
</evidence>
<keyword evidence="4 9" id="KW-0547">Nucleotide-binding</keyword>
<dbReference type="GO" id="GO:0005524">
    <property type="term" value="F:ATP binding"/>
    <property type="evidence" value="ECO:0007669"/>
    <property type="project" value="UniProtKB-KW"/>
</dbReference>
<dbReference type="PANTHER" id="PTHR45765:SF1">
    <property type="entry name" value="METHIONINE--TRNA LIGASE, CYTOPLASMIC"/>
    <property type="match status" value="1"/>
</dbReference>
<evidence type="ECO:0000256" key="8">
    <source>
        <dbReference type="ARBA" id="ARBA00047364"/>
    </source>
</evidence>
<evidence type="ECO:0000256" key="5">
    <source>
        <dbReference type="ARBA" id="ARBA00022840"/>
    </source>
</evidence>
<dbReference type="NCBIfam" id="NF008863">
    <property type="entry name" value="PRK11893.2-5"/>
    <property type="match status" value="1"/>
</dbReference>
<evidence type="ECO:0000313" key="11">
    <source>
        <dbReference type="EMBL" id="SBW81251.1"/>
    </source>
</evidence>
<gene>
    <name evidence="11" type="ORF">PVE_R1G3369</name>
</gene>
<keyword evidence="3 9" id="KW-0436">Ligase</keyword>
<dbReference type="GO" id="GO:0004825">
    <property type="term" value="F:methionine-tRNA ligase activity"/>
    <property type="evidence" value="ECO:0007669"/>
    <property type="project" value="UniProtKB-EC"/>
</dbReference>
<dbReference type="InterPro" id="IPR023458">
    <property type="entry name" value="Met-tRNA_ligase_1"/>
</dbReference>
<evidence type="ECO:0000256" key="6">
    <source>
        <dbReference type="ARBA" id="ARBA00022917"/>
    </source>
</evidence>
<protein>
    <submittedName>
        <fullName evidence="11">Methionyl-tRNA synthetase</fullName>
    </submittedName>
</protein>
<accession>A0A1D3JZ76</accession>
<evidence type="ECO:0000259" key="10">
    <source>
        <dbReference type="Pfam" id="PF09334"/>
    </source>
</evidence>
<evidence type="ECO:0000256" key="7">
    <source>
        <dbReference type="ARBA" id="ARBA00023146"/>
    </source>
</evidence>
<dbReference type="InterPro" id="IPR001412">
    <property type="entry name" value="aa-tRNA-synth_I_CS"/>
</dbReference>
<dbReference type="Gene3D" id="2.20.28.20">
    <property type="entry name" value="Methionyl-tRNA synthetase, Zn-domain"/>
    <property type="match status" value="1"/>
</dbReference>
<name>A0A1D3JZ76_PSEVE</name>
<feature type="domain" description="Methionyl/Leucyl tRNA synthetase" evidence="10">
    <location>
        <begin position="18"/>
        <end position="393"/>
    </location>
</feature>
<dbReference type="GO" id="GO:0006431">
    <property type="term" value="P:methionyl-tRNA aminoacylation"/>
    <property type="evidence" value="ECO:0007669"/>
    <property type="project" value="TreeGrafter"/>
</dbReference>
<keyword evidence="6 9" id="KW-0648">Protein biosynthesis</keyword>
<sequence length="540" mass="59775">MTAIAAQTFFLMPIPPTPNGRLHLGHIAGPYLRMDMLGRYLRSQGHRVDVVSAVDGFDSYVLWKALQEQRTPEAVVRDYHGQIAHDLRALDVEVDDFLDLVQGPYAQQHARNAQRTVERLVALGVTQSVVERVLYCPDTRRYMAGAWLLGQCPYCRAGAGGYFCEACGALFRPEAMLDPQPRMGDSPLHWVEVESLFLTVAHPEQLLQRMATSGAPASIVEVIARFLERENGRVRLTAPGEWGVAWSADRFGNPRVLFESGWEYALTCADRSEEQAPEHGHAMLRSSEVTTLVSFGIDNAVLLLAGSVAVMDALQDHRSFDYVLTNYFYNLQGAKFSTSRLHVVWAADIVEKTPATSDAVRYFLSRESPEHGETNFAVEEFVEVVNVDLAGALDGRIDLALAVLDHTRPQSIDPALWPALELAVTRLGQAFRLDAVSVREAWDVLHQWMQRPDLDVTQPAHAYLWLKGLAYLAAPIMPRLAEYLWQRLGHDGLPLIQALRAASQPRPQTSARPRFAPLSPAALAPCLPASVVLAGATSDA</sequence>
<reference evidence="12" key="1">
    <citation type="submission" date="2016-07" db="EMBL/GenBank/DDBJ databases">
        <authorList>
            <person name="Florea S."/>
            <person name="Webb J.S."/>
            <person name="Jaromczyk J."/>
            <person name="Schardl C.L."/>
        </authorList>
    </citation>
    <scope>NUCLEOTIDE SEQUENCE [LARGE SCALE GENOMIC DNA]</scope>
    <source>
        <strain evidence="12">1YdBTEX2</strain>
    </source>
</reference>
<dbReference type="PROSITE" id="PS00178">
    <property type="entry name" value="AA_TRNA_LIGASE_I"/>
    <property type="match status" value="1"/>
</dbReference>
<comment type="catalytic activity">
    <reaction evidence="8">
        <text>tRNA(Met) + L-methionine + ATP = L-methionyl-tRNA(Met) + AMP + diphosphate</text>
        <dbReference type="Rhea" id="RHEA:13481"/>
        <dbReference type="Rhea" id="RHEA-COMP:9667"/>
        <dbReference type="Rhea" id="RHEA-COMP:9698"/>
        <dbReference type="ChEBI" id="CHEBI:30616"/>
        <dbReference type="ChEBI" id="CHEBI:33019"/>
        <dbReference type="ChEBI" id="CHEBI:57844"/>
        <dbReference type="ChEBI" id="CHEBI:78442"/>
        <dbReference type="ChEBI" id="CHEBI:78530"/>
        <dbReference type="ChEBI" id="CHEBI:456215"/>
        <dbReference type="EC" id="6.1.1.10"/>
    </reaction>
</comment>
<evidence type="ECO:0000256" key="1">
    <source>
        <dbReference type="ARBA" id="ARBA00008258"/>
    </source>
</evidence>
<proteinExistence type="inferred from homology"/>
<keyword evidence="2" id="KW-0963">Cytoplasm</keyword>
<evidence type="ECO:0000256" key="2">
    <source>
        <dbReference type="ARBA" id="ARBA00022490"/>
    </source>
</evidence>
<dbReference type="RefSeq" id="WP_017847296.1">
    <property type="nucleotide sequence ID" value="NZ_AOUH01000020.1"/>
</dbReference>
<dbReference type="EMBL" id="LT599583">
    <property type="protein sequence ID" value="SBW81251.1"/>
    <property type="molecule type" value="Genomic_DNA"/>
</dbReference>
<dbReference type="InterPro" id="IPR029038">
    <property type="entry name" value="MetRS_Zn"/>
</dbReference>
<evidence type="ECO:0000313" key="12">
    <source>
        <dbReference type="Proteomes" id="UP000245431"/>
    </source>
</evidence>
<evidence type="ECO:0000256" key="4">
    <source>
        <dbReference type="ARBA" id="ARBA00022741"/>
    </source>
</evidence>
<keyword evidence="7 9" id="KW-0030">Aminoacyl-tRNA synthetase</keyword>
<dbReference type="Gene3D" id="3.40.50.620">
    <property type="entry name" value="HUPs"/>
    <property type="match status" value="1"/>
</dbReference>
<dbReference type="InterPro" id="IPR009080">
    <property type="entry name" value="tRNAsynth_Ia_anticodon-bd"/>
</dbReference>
<keyword evidence="5 9" id="KW-0067">ATP-binding</keyword>
<dbReference type="GO" id="GO:0005829">
    <property type="term" value="C:cytosol"/>
    <property type="evidence" value="ECO:0007669"/>
    <property type="project" value="TreeGrafter"/>
</dbReference>
<dbReference type="InterPro" id="IPR015413">
    <property type="entry name" value="Methionyl/Leucyl_tRNA_Synth"/>
</dbReference>
<dbReference type="SUPFAM" id="SSF47323">
    <property type="entry name" value="Anticodon-binding domain of a subclass of class I aminoacyl-tRNA synthetases"/>
    <property type="match status" value="1"/>
</dbReference>
<dbReference type="InterPro" id="IPR014729">
    <property type="entry name" value="Rossmann-like_a/b/a_fold"/>
</dbReference>
<dbReference type="Pfam" id="PF09334">
    <property type="entry name" value="tRNA-synt_1g"/>
    <property type="match status" value="1"/>
</dbReference>
<evidence type="ECO:0000256" key="3">
    <source>
        <dbReference type="ARBA" id="ARBA00022598"/>
    </source>
</evidence>
<dbReference type="SUPFAM" id="SSF52374">
    <property type="entry name" value="Nucleotidylyl transferase"/>
    <property type="match status" value="1"/>
</dbReference>